<dbReference type="Proteomes" id="UP000005239">
    <property type="component" value="Unassembled WGS sequence"/>
</dbReference>
<keyword evidence="2" id="KW-1185">Reference proteome</keyword>
<proteinExistence type="predicted"/>
<evidence type="ECO:0000313" key="1">
    <source>
        <dbReference type="EnsemblMetazoa" id="PPA19717.1"/>
    </source>
</evidence>
<accession>A0A2A6BJK3</accession>
<name>A0A2A6BJK3_PRIPA</name>
<gene>
    <name evidence="1" type="primary">WBGene00109271</name>
</gene>
<dbReference type="EnsemblMetazoa" id="PPA19717.1">
    <property type="protein sequence ID" value="PPA19717.1"/>
    <property type="gene ID" value="WBGene00109271"/>
</dbReference>
<evidence type="ECO:0000313" key="2">
    <source>
        <dbReference type="Proteomes" id="UP000005239"/>
    </source>
</evidence>
<organism evidence="1 2">
    <name type="scientific">Pristionchus pacificus</name>
    <name type="common">Parasitic nematode worm</name>
    <dbReference type="NCBI Taxonomy" id="54126"/>
    <lineage>
        <taxon>Eukaryota</taxon>
        <taxon>Metazoa</taxon>
        <taxon>Ecdysozoa</taxon>
        <taxon>Nematoda</taxon>
        <taxon>Chromadorea</taxon>
        <taxon>Rhabditida</taxon>
        <taxon>Rhabditina</taxon>
        <taxon>Diplogasteromorpha</taxon>
        <taxon>Diplogasteroidea</taxon>
        <taxon>Neodiplogasteridae</taxon>
        <taxon>Pristionchus</taxon>
    </lineage>
</organism>
<dbReference type="AlphaFoldDB" id="A0A2A6BJK3"/>
<reference evidence="2" key="1">
    <citation type="journal article" date="2008" name="Nat. Genet.">
        <title>The Pristionchus pacificus genome provides a unique perspective on nematode lifestyle and parasitism.</title>
        <authorList>
            <person name="Dieterich C."/>
            <person name="Clifton S.W."/>
            <person name="Schuster L.N."/>
            <person name="Chinwalla A."/>
            <person name="Delehaunty K."/>
            <person name="Dinkelacker I."/>
            <person name="Fulton L."/>
            <person name="Fulton R."/>
            <person name="Godfrey J."/>
            <person name="Minx P."/>
            <person name="Mitreva M."/>
            <person name="Roeseler W."/>
            <person name="Tian H."/>
            <person name="Witte H."/>
            <person name="Yang S.P."/>
            <person name="Wilson R.K."/>
            <person name="Sommer R.J."/>
        </authorList>
    </citation>
    <scope>NUCLEOTIDE SEQUENCE [LARGE SCALE GENOMIC DNA]</scope>
    <source>
        <strain evidence="2">PS312</strain>
    </source>
</reference>
<sequence>MLPSVKAAYEKVYSRNRDLNVKKQRQNIADKLAESHHVECPYATSPSTRQQSFTTAVTLFADTQSLLKCPVCRADITSRRNNKYHYSLFETESRIVSDLNAHLLQQLLDCFFKKMDFTALLFWFVIKMNLQNRARLLSLMRKTQDIIYSTSFFFTLLFCLFLAFTYHSNTTTFAAMFIPIGLIVIVYAIS</sequence>
<reference evidence="1" key="2">
    <citation type="submission" date="2022-06" db="UniProtKB">
        <authorList>
            <consortium name="EnsemblMetazoa"/>
        </authorList>
    </citation>
    <scope>IDENTIFICATION</scope>
    <source>
        <strain evidence="1">PS312</strain>
    </source>
</reference>
<accession>A0A8R1YLS7</accession>
<protein>
    <submittedName>
        <fullName evidence="1">Uncharacterized protein</fullName>
    </submittedName>
</protein>